<evidence type="ECO:0000313" key="2">
    <source>
        <dbReference type="EMBL" id="GFY27742.1"/>
    </source>
</evidence>
<comment type="caution">
    <text evidence="2">The sequence shown here is derived from an EMBL/GenBank/DDBJ whole genome shotgun (WGS) entry which is preliminary data.</text>
</comment>
<organism evidence="2 3">
    <name type="scientific">Trichonephila clavipes</name>
    <name type="common">Golden silk orbweaver</name>
    <name type="synonym">Nephila clavipes</name>
    <dbReference type="NCBI Taxonomy" id="2585209"/>
    <lineage>
        <taxon>Eukaryota</taxon>
        <taxon>Metazoa</taxon>
        <taxon>Ecdysozoa</taxon>
        <taxon>Arthropoda</taxon>
        <taxon>Chelicerata</taxon>
        <taxon>Arachnida</taxon>
        <taxon>Araneae</taxon>
        <taxon>Araneomorphae</taxon>
        <taxon>Entelegynae</taxon>
        <taxon>Araneoidea</taxon>
        <taxon>Nephilidae</taxon>
        <taxon>Trichonephila</taxon>
    </lineage>
</organism>
<dbReference type="EMBL" id="BMAU01021381">
    <property type="protein sequence ID" value="GFY27742.1"/>
    <property type="molecule type" value="Genomic_DNA"/>
</dbReference>
<gene>
    <name evidence="2" type="ORF">TNCV_242081</name>
</gene>
<sequence length="95" mass="10431">MDSMTLLITSWDILSHSSRRALYSSWRVCGGGWRPATRLPRASQTCSIGSISGEHAGHSIRTIPSSKRKSSTRLARCGLLLSSIKMKSSQRKGLQ</sequence>
<dbReference type="AlphaFoldDB" id="A0A8X6W3S4"/>
<evidence type="ECO:0000256" key="1">
    <source>
        <dbReference type="SAM" id="MobiDB-lite"/>
    </source>
</evidence>
<accession>A0A8X6W3S4</accession>
<dbReference type="Proteomes" id="UP000887159">
    <property type="component" value="Unassembled WGS sequence"/>
</dbReference>
<proteinExistence type="predicted"/>
<protein>
    <submittedName>
        <fullName evidence="2">Uncharacterized protein</fullName>
    </submittedName>
</protein>
<keyword evidence="3" id="KW-1185">Reference proteome</keyword>
<reference evidence="2" key="1">
    <citation type="submission" date="2020-08" db="EMBL/GenBank/DDBJ databases">
        <title>Multicomponent nature underlies the extraordinary mechanical properties of spider dragline silk.</title>
        <authorList>
            <person name="Kono N."/>
            <person name="Nakamura H."/>
            <person name="Mori M."/>
            <person name="Yoshida Y."/>
            <person name="Ohtoshi R."/>
            <person name="Malay A.D."/>
            <person name="Moran D.A.P."/>
            <person name="Tomita M."/>
            <person name="Numata K."/>
            <person name="Arakawa K."/>
        </authorList>
    </citation>
    <scope>NUCLEOTIDE SEQUENCE</scope>
</reference>
<feature type="region of interest" description="Disordered" evidence="1">
    <location>
        <begin position="52"/>
        <end position="71"/>
    </location>
</feature>
<name>A0A8X6W3S4_TRICX</name>
<evidence type="ECO:0000313" key="3">
    <source>
        <dbReference type="Proteomes" id="UP000887159"/>
    </source>
</evidence>